<keyword evidence="11" id="KW-1185">Reference proteome</keyword>
<keyword evidence="4" id="KW-0418">Kinase</keyword>
<evidence type="ECO:0000256" key="5">
    <source>
        <dbReference type="ARBA" id="ARBA00022840"/>
    </source>
</evidence>
<evidence type="ECO:0000256" key="1">
    <source>
        <dbReference type="ARBA" id="ARBA00012513"/>
    </source>
</evidence>
<dbReference type="FunFam" id="3.30.200.20:FF:000042">
    <property type="entry name" value="Aurora kinase A"/>
    <property type="match status" value="1"/>
</dbReference>
<feature type="compositionally biased region" description="Polar residues" evidence="8">
    <location>
        <begin position="617"/>
        <end position="640"/>
    </location>
</feature>
<keyword evidence="3 7" id="KW-0547">Nucleotide-binding</keyword>
<comment type="caution">
    <text evidence="10">The sequence shown here is derived from an EMBL/GenBank/DDBJ whole genome shotgun (WGS) entry which is preliminary data.</text>
</comment>
<evidence type="ECO:0000256" key="3">
    <source>
        <dbReference type="ARBA" id="ARBA00022741"/>
    </source>
</evidence>
<dbReference type="OrthoDB" id="346907at2759"/>
<dbReference type="GO" id="GO:0004674">
    <property type="term" value="F:protein serine/threonine kinase activity"/>
    <property type="evidence" value="ECO:0007669"/>
    <property type="project" value="UniProtKB-EC"/>
</dbReference>
<feature type="compositionally biased region" description="Basic and acidic residues" evidence="8">
    <location>
        <begin position="394"/>
        <end position="403"/>
    </location>
</feature>
<dbReference type="InterPro" id="IPR022708">
    <property type="entry name" value="Atg1-like_tMIT"/>
</dbReference>
<dbReference type="GO" id="GO:0042594">
    <property type="term" value="P:response to starvation"/>
    <property type="evidence" value="ECO:0007669"/>
    <property type="project" value="TreeGrafter"/>
</dbReference>
<keyword evidence="2" id="KW-0808">Transferase</keyword>
<accession>A0A9P6AZT5</accession>
<dbReference type="PANTHER" id="PTHR24348">
    <property type="entry name" value="SERINE/THREONINE-PROTEIN KINASE UNC-51-RELATED"/>
    <property type="match status" value="1"/>
</dbReference>
<reference evidence="10" key="1">
    <citation type="journal article" date="2020" name="Nat. Commun.">
        <title>Large-scale genome sequencing of mycorrhizal fungi provides insights into the early evolution of symbiotic traits.</title>
        <authorList>
            <person name="Miyauchi S."/>
            <person name="Kiss E."/>
            <person name="Kuo A."/>
            <person name="Drula E."/>
            <person name="Kohler A."/>
            <person name="Sanchez-Garcia M."/>
            <person name="Morin E."/>
            <person name="Andreopoulos B."/>
            <person name="Barry K.W."/>
            <person name="Bonito G."/>
            <person name="Buee M."/>
            <person name="Carver A."/>
            <person name="Chen C."/>
            <person name="Cichocki N."/>
            <person name="Clum A."/>
            <person name="Culley D."/>
            <person name="Crous P.W."/>
            <person name="Fauchery L."/>
            <person name="Girlanda M."/>
            <person name="Hayes R.D."/>
            <person name="Keri Z."/>
            <person name="LaButti K."/>
            <person name="Lipzen A."/>
            <person name="Lombard V."/>
            <person name="Magnuson J."/>
            <person name="Maillard F."/>
            <person name="Murat C."/>
            <person name="Nolan M."/>
            <person name="Ohm R.A."/>
            <person name="Pangilinan J."/>
            <person name="Pereira M.F."/>
            <person name="Perotto S."/>
            <person name="Peter M."/>
            <person name="Pfister S."/>
            <person name="Riley R."/>
            <person name="Sitrit Y."/>
            <person name="Stielow J.B."/>
            <person name="Szollosi G."/>
            <person name="Zifcakova L."/>
            <person name="Stursova M."/>
            <person name="Spatafora J.W."/>
            <person name="Tedersoo L."/>
            <person name="Vaario L.M."/>
            <person name="Yamada A."/>
            <person name="Yan M."/>
            <person name="Wang P."/>
            <person name="Xu J."/>
            <person name="Bruns T."/>
            <person name="Baldrian P."/>
            <person name="Vilgalys R."/>
            <person name="Dunand C."/>
            <person name="Henrissat B."/>
            <person name="Grigoriev I.V."/>
            <person name="Hibbett D."/>
            <person name="Nagy L.G."/>
            <person name="Martin F.M."/>
        </authorList>
    </citation>
    <scope>NUCLEOTIDE SEQUENCE</scope>
    <source>
        <strain evidence="10">UP504</strain>
    </source>
</reference>
<dbReference type="PROSITE" id="PS50011">
    <property type="entry name" value="PROTEIN_KINASE_DOM"/>
    <property type="match status" value="1"/>
</dbReference>
<evidence type="ECO:0000256" key="2">
    <source>
        <dbReference type="ARBA" id="ARBA00022679"/>
    </source>
</evidence>
<dbReference type="SUPFAM" id="SSF56112">
    <property type="entry name" value="Protein kinase-like (PK-like)"/>
    <property type="match status" value="1"/>
</dbReference>
<dbReference type="InterPro" id="IPR045269">
    <property type="entry name" value="Atg1-like"/>
</dbReference>
<evidence type="ECO:0000313" key="10">
    <source>
        <dbReference type="EMBL" id="KAF9515058.1"/>
    </source>
</evidence>
<dbReference type="GO" id="GO:0005524">
    <property type="term" value="F:ATP binding"/>
    <property type="evidence" value="ECO:0007669"/>
    <property type="project" value="UniProtKB-UniRule"/>
</dbReference>
<dbReference type="GO" id="GO:0000422">
    <property type="term" value="P:autophagy of mitochondrion"/>
    <property type="evidence" value="ECO:0007669"/>
    <property type="project" value="TreeGrafter"/>
</dbReference>
<dbReference type="GO" id="GO:0000045">
    <property type="term" value="P:autophagosome assembly"/>
    <property type="evidence" value="ECO:0007669"/>
    <property type="project" value="TreeGrafter"/>
</dbReference>
<feature type="compositionally biased region" description="Polar residues" evidence="8">
    <location>
        <begin position="426"/>
        <end position="437"/>
    </location>
</feature>
<feature type="domain" description="Protein kinase" evidence="9">
    <location>
        <begin position="20"/>
        <end position="318"/>
    </location>
</feature>
<protein>
    <recommendedName>
        <fullName evidence="1">non-specific serine/threonine protein kinase</fullName>
        <ecNumber evidence="1">2.7.11.1</ecNumber>
    </recommendedName>
    <alternativeName>
        <fullName evidence="6">Autophagy-related protein 1</fullName>
    </alternativeName>
</protein>
<evidence type="ECO:0000256" key="8">
    <source>
        <dbReference type="SAM" id="MobiDB-lite"/>
    </source>
</evidence>
<feature type="region of interest" description="Disordered" evidence="8">
    <location>
        <begin position="480"/>
        <end position="506"/>
    </location>
</feature>
<dbReference type="Pfam" id="PF00069">
    <property type="entry name" value="Pkinase"/>
    <property type="match status" value="1"/>
</dbReference>
<dbReference type="GO" id="GO:0005776">
    <property type="term" value="C:autophagosome"/>
    <property type="evidence" value="ECO:0007669"/>
    <property type="project" value="TreeGrafter"/>
</dbReference>
<feature type="binding site" evidence="7">
    <location>
        <position position="49"/>
    </location>
    <ligand>
        <name>ATP</name>
        <dbReference type="ChEBI" id="CHEBI:30616"/>
    </ligand>
</feature>
<evidence type="ECO:0000256" key="7">
    <source>
        <dbReference type="PROSITE-ProRule" id="PRU10141"/>
    </source>
</evidence>
<dbReference type="InterPro" id="IPR011009">
    <property type="entry name" value="Kinase-like_dom_sf"/>
</dbReference>
<evidence type="ECO:0000256" key="6">
    <source>
        <dbReference type="ARBA" id="ARBA00030237"/>
    </source>
</evidence>
<sequence>MSSKAPKTRRPEDDEEAYPYVLTNEIGKGSFATVYRGYHVKNRNAVAVKTISRAILTTKLLDNLESEINILKSLDHAHITRLKDIVKAESNIYIVMDYCSGGDLSNYIRERGKVDTLQYIPEPGAAPIYYPHPKTGGLDQRMVRSFLMQLATALKFLRDRNLIHRDLKPQNLLLQPATEEDYARGHLLGAPLLKVADFGFARFLPNTALAETLCGSPLYMAPEILSYEKYDAKADLWSVGAVLYEMSVGRPPFRANNHIELLNKIKRADSRVSFPDEDPNKAGATVVPADIKQLIRLLLKRNPVERAGFEEFFGAKALELEVSPENTPISPAVNNIVAPSAATGDGMPNTSLPHSHLHNPSVKEDTSPPVEMLVGPDGEPYDPRYYVVRSRHRDKSEGSREGISHGGGENLANATPDGKAGPDASSPKSNAKHSSLDPSPLLTSVDVEGVLRQDYVLVDDTRAVEFNRVADEIEAARRKPSVMRARQSSARSAAQPTSNNDYKTNVTPAFRHTSEGSKSNNTINIDGDPICGVAGPSEPANNHISSIPPPTSPPPPFATSYRRGTDGIPKRDFSFPPAPQMANGTALATPLIIKPPASALARALNIASKKLFGSPTNFTDPGSPVSITRRSSEHTPSSLPASPRHMAGRDLEPIGYTVSAAENDLLGQLEGLARKAHVLAEWADKKFEKVEATPSSWVSFLRKQSHHDLRVADGEAPHRADSRRKREIEAETHAVQCVSLYLTVMSFSQKAIDLIRAFYQRDESQTPSPGIDDGNRSMDKVNTLKTWLPEGYSPRHMWIDRVIYDHALSLLRHAASKELLSENFRQCEEEYEKALWMLYAIQDDVLQAGNPYAEQDRKTISNFVTTTRARLSKLQQQLNRKDEAAGTPPSYSHGKHTQLFT</sequence>
<evidence type="ECO:0000313" key="11">
    <source>
        <dbReference type="Proteomes" id="UP000886523"/>
    </source>
</evidence>
<dbReference type="AlphaFoldDB" id="A0A9P6AZT5"/>
<name>A0A9P6AZT5_9AGAM</name>
<dbReference type="GO" id="GO:0010506">
    <property type="term" value="P:regulation of autophagy"/>
    <property type="evidence" value="ECO:0007669"/>
    <property type="project" value="InterPro"/>
</dbReference>
<proteinExistence type="predicted"/>
<dbReference type="InterPro" id="IPR048941">
    <property type="entry name" value="ATG1-like_MIT2"/>
</dbReference>
<evidence type="ECO:0000259" key="9">
    <source>
        <dbReference type="PROSITE" id="PS50011"/>
    </source>
</evidence>
<dbReference type="Pfam" id="PF12063">
    <property type="entry name" value="ATG1-like_MIT1"/>
    <property type="match status" value="1"/>
</dbReference>
<feature type="region of interest" description="Disordered" evidence="8">
    <location>
        <begin position="877"/>
        <end position="901"/>
    </location>
</feature>
<dbReference type="InterPro" id="IPR017441">
    <property type="entry name" value="Protein_kinase_ATP_BS"/>
</dbReference>
<dbReference type="SMART" id="SM00220">
    <property type="entry name" value="S_TKc"/>
    <property type="match status" value="1"/>
</dbReference>
<feature type="compositionally biased region" description="Polar residues" evidence="8">
    <location>
        <begin position="496"/>
        <end position="506"/>
    </location>
</feature>
<dbReference type="PROSITE" id="PS00108">
    <property type="entry name" value="PROTEIN_KINASE_ST"/>
    <property type="match status" value="1"/>
</dbReference>
<dbReference type="Gene3D" id="1.10.510.10">
    <property type="entry name" value="Transferase(Phosphotransferase) domain 1"/>
    <property type="match status" value="1"/>
</dbReference>
<dbReference type="InterPro" id="IPR000719">
    <property type="entry name" value="Prot_kinase_dom"/>
</dbReference>
<feature type="region of interest" description="Disordered" evidence="8">
    <location>
        <begin position="617"/>
        <end position="646"/>
    </location>
</feature>
<dbReference type="PROSITE" id="PS00107">
    <property type="entry name" value="PROTEIN_KINASE_ATP"/>
    <property type="match status" value="1"/>
</dbReference>
<dbReference type="GO" id="GO:0061709">
    <property type="term" value="P:reticulophagy"/>
    <property type="evidence" value="ECO:0007669"/>
    <property type="project" value="TreeGrafter"/>
</dbReference>
<dbReference type="Proteomes" id="UP000886523">
    <property type="component" value="Unassembled WGS sequence"/>
</dbReference>
<gene>
    <name evidence="10" type="ORF">BS47DRAFT_1391977</name>
</gene>
<feature type="region of interest" description="Disordered" evidence="8">
    <location>
        <begin position="340"/>
        <end position="441"/>
    </location>
</feature>
<feature type="compositionally biased region" description="Low complexity" evidence="8">
    <location>
        <begin position="484"/>
        <end position="495"/>
    </location>
</feature>
<dbReference type="CDD" id="cd14009">
    <property type="entry name" value="STKc_ATG1_ULK_like"/>
    <property type="match status" value="1"/>
</dbReference>
<organism evidence="10 11">
    <name type="scientific">Hydnum rufescens UP504</name>
    <dbReference type="NCBI Taxonomy" id="1448309"/>
    <lineage>
        <taxon>Eukaryota</taxon>
        <taxon>Fungi</taxon>
        <taxon>Dikarya</taxon>
        <taxon>Basidiomycota</taxon>
        <taxon>Agaricomycotina</taxon>
        <taxon>Agaricomycetes</taxon>
        <taxon>Cantharellales</taxon>
        <taxon>Hydnaceae</taxon>
        <taxon>Hydnum</taxon>
    </lineage>
</organism>
<dbReference type="GO" id="GO:0034727">
    <property type="term" value="P:piecemeal microautophagy of the nucleus"/>
    <property type="evidence" value="ECO:0007669"/>
    <property type="project" value="TreeGrafter"/>
</dbReference>
<evidence type="ECO:0000256" key="4">
    <source>
        <dbReference type="ARBA" id="ARBA00022777"/>
    </source>
</evidence>
<dbReference type="EC" id="2.7.11.1" evidence="1"/>
<dbReference type="PANTHER" id="PTHR24348:SF22">
    <property type="entry name" value="NON-SPECIFIC SERINE_THREONINE PROTEIN KINASE"/>
    <property type="match status" value="1"/>
</dbReference>
<keyword evidence="5 7" id="KW-0067">ATP-binding</keyword>
<dbReference type="Pfam" id="PF21127">
    <property type="entry name" value="ATG1-like_MIT2"/>
    <property type="match status" value="1"/>
</dbReference>
<dbReference type="GO" id="GO:0034045">
    <property type="term" value="C:phagophore assembly site membrane"/>
    <property type="evidence" value="ECO:0007669"/>
    <property type="project" value="TreeGrafter"/>
</dbReference>
<dbReference type="InterPro" id="IPR008271">
    <property type="entry name" value="Ser/Thr_kinase_AS"/>
</dbReference>
<dbReference type="GO" id="GO:0005829">
    <property type="term" value="C:cytosol"/>
    <property type="evidence" value="ECO:0007669"/>
    <property type="project" value="TreeGrafter"/>
</dbReference>
<dbReference type="EMBL" id="MU128954">
    <property type="protein sequence ID" value="KAF9515058.1"/>
    <property type="molecule type" value="Genomic_DNA"/>
</dbReference>